<protein>
    <recommendedName>
        <fullName evidence="3">ATPase</fullName>
    </recommendedName>
</protein>
<evidence type="ECO:0008006" key="3">
    <source>
        <dbReference type="Google" id="ProtNLM"/>
    </source>
</evidence>
<dbReference type="RefSeq" id="WP_098042748.1">
    <property type="nucleotide sequence ID" value="NZ_CAURLQ010000025.1"/>
</dbReference>
<gene>
    <name evidence="1" type="ORF">CRM92_06990</name>
</gene>
<evidence type="ECO:0000313" key="1">
    <source>
        <dbReference type="EMBL" id="PEN15845.1"/>
    </source>
</evidence>
<name>A0A2A8D4F8_9MICC</name>
<dbReference type="EMBL" id="PDEV01000003">
    <property type="protein sequence ID" value="PEN15845.1"/>
    <property type="molecule type" value="Genomic_DNA"/>
</dbReference>
<sequence>MEYPLFSDRQQEPYLGEDTSKYRTVALTAEVKLPLAELWLACTEYIHLWWPRELLQDEESYLELTDTVLTEEDSQGYVTTLAEIIYYEPEDVLGFLPLPDTKLHQLLRDDSGFSILFDEDGAESSLMEITSGLVKPRELAAEYDELGVYTIQRYGAELILKACARFFGAELQAESLVSGMLDSYEH</sequence>
<comment type="caution">
    <text evidence="1">The sequence shown here is derived from an EMBL/GenBank/DDBJ whole genome shotgun (WGS) entry which is preliminary data.</text>
</comment>
<accession>A0A2A8D4F8</accession>
<dbReference type="AlphaFoldDB" id="A0A2A8D4F8"/>
<proteinExistence type="predicted"/>
<keyword evidence="2" id="KW-1185">Reference proteome</keyword>
<reference evidence="1" key="1">
    <citation type="submission" date="2017-10" db="EMBL/GenBank/DDBJ databases">
        <title>Kefir isolates.</title>
        <authorList>
            <person name="Kim Y."/>
            <person name="Blasche S."/>
        </authorList>
    </citation>
    <scope>NUCLEOTIDE SEQUENCE [LARGE SCALE GENOMIC DNA]</scope>
    <source>
        <strain evidence="1">OG2-2</strain>
    </source>
</reference>
<dbReference type="Proteomes" id="UP000219947">
    <property type="component" value="Unassembled WGS sequence"/>
</dbReference>
<evidence type="ECO:0000313" key="2">
    <source>
        <dbReference type="Proteomes" id="UP000219947"/>
    </source>
</evidence>
<organism evidence="1 2">
    <name type="scientific">Rothia dentocariosa</name>
    <dbReference type="NCBI Taxonomy" id="2047"/>
    <lineage>
        <taxon>Bacteria</taxon>
        <taxon>Bacillati</taxon>
        <taxon>Actinomycetota</taxon>
        <taxon>Actinomycetes</taxon>
        <taxon>Micrococcales</taxon>
        <taxon>Micrococcaceae</taxon>
        <taxon>Rothia</taxon>
    </lineage>
</organism>